<keyword evidence="1" id="KW-0472">Membrane</keyword>
<feature type="transmembrane region" description="Helical" evidence="1">
    <location>
        <begin position="52"/>
        <end position="70"/>
    </location>
</feature>
<keyword evidence="3" id="KW-1185">Reference proteome</keyword>
<organism evidence="2 3">
    <name type="scientific">Halomonas campaniensis</name>
    <dbReference type="NCBI Taxonomy" id="213554"/>
    <lineage>
        <taxon>Bacteria</taxon>
        <taxon>Pseudomonadati</taxon>
        <taxon>Pseudomonadota</taxon>
        <taxon>Gammaproteobacteria</taxon>
        <taxon>Oceanospirillales</taxon>
        <taxon>Halomonadaceae</taxon>
        <taxon>Halomonas</taxon>
    </lineage>
</organism>
<reference evidence="2 3" key="1">
    <citation type="submission" date="2020-08" db="EMBL/GenBank/DDBJ databases">
        <title>Genomic Encyclopedia of Archaeal and Bacterial Type Strains, Phase II (KMG-II): from individual species to whole genera.</title>
        <authorList>
            <person name="Goeker M."/>
        </authorList>
    </citation>
    <scope>NUCLEOTIDE SEQUENCE [LARGE SCALE GENOMIC DNA]</scope>
    <source>
        <strain evidence="2 3">5AG</strain>
    </source>
</reference>
<keyword evidence="2" id="KW-0378">Hydrolase</keyword>
<dbReference type="RefSeq" id="WP_183334125.1">
    <property type="nucleotide sequence ID" value="NZ_JACHZF010000034.1"/>
</dbReference>
<comment type="caution">
    <text evidence="2">The sequence shown here is derived from an EMBL/GenBank/DDBJ whole genome shotgun (WGS) entry which is preliminary data.</text>
</comment>
<evidence type="ECO:0000256" key="1">
    <source>
        <dbReference type="SAM" id="Phobius"/>
    </source>
</evidence>
<dbReference type="Proteomes" id="UP000553442">
    <property type="component" value="Unassembled WGS sequence"/>
</dbReference>
<dbReference type="GO" id="GO:0006508">
    <property type="term" value="P:proteolysis"/>
    <property type="evidence" value="ECO:0007669"/>
    <property type="project" value="UniProtKB-KW"/>
</dbReference>
<accession>A0A7W5K5Y6</accession>
<protein>
    <submittedName>
        <fullName evidence="2">Membrane protein implicated in regulation of membrane protease activity</fullName>
    </submittedName>
</protein>
<feature type="transmembrane region" description="Helical" evidence="1">
    <location>
        <begin position="26"/>
        <end position="46"/>
    </location>
</feature>
<dbReference type="EMBL" id="JACHZF010000034">
    <property type="protein sequence ID" value="MBB3332514.1"/>
    <property type="molecule type" value="Genomic_DNA"/>
</dbReference>
<sequence length="165" mass="17402">MDWNPAVIWLIVALLLGLAELTTGGLVLLALGIAAALTAALAGLGLSLPWQLLGMGLFSGVLVPLAVWVIRPRFSPRGVAYGTTGTGVEKGRTYMTLRRDFDGASGIKINGDFYRLRVAADAGERSGETDLPAGTRVVFQTFDGTTAIVHLAHPAPDPRASHHTE</sequence>
<keyword evidence="2" id="KW-0645">Protease</keyword>
<keyword evidence="1" id="KW-1133">Transmembrane helix</keyword>
<dbReference type="GO" id="GO:0008233">
    <property type="term" value="F:peptidase activity"/>
    <property type="evidence" value="ECO:0007669"/>
    <property type="project" value="UniProtKB-KW"/>
</dbReference>
<proteinExistence type="predicted"/>
<dbReference type="AlphaFoldDB" id="A0A7W5K5Y6"/>
<evidence type="ECO:0000313" key="3">
    <source>
        <dbReference type="Proteomes" id="UP000553442"/>
    </source>
</evidence>
<gene>
    <name evidence="2" type="ORF">BDK63_003408</name>
</gene>
<keyword evidence="1" id="KW-0812">Transmembrane</keyword>
<name>A0A7W5K5Y6_9GAMM</name>
<evidence type="ECO:0000313" key="2">
    <source>
        <dbReference type="EMBL" id="MBB3332514.1"/>
    </source>
</evidence>